<dbReference type="AlphaFoldDB" id="A0A3M7TP36"/>
<dbReference type="OrthoDB" id="9770183at2"/>
<proteinExistence type="predicted"/>
<accession>A0A3M7TP36</accession>
<dbReference type="PANTHER" id="PTHR43283:SF11">
    <property type="entry name" value="BETA-LACTAMASE-RELATED DOMAIN-CONTAINING PROTEIN"/>
    <property type="match status" value="1"/>
</dbReference>
<keyword evidence="3" id="KW-0732">Signal</keyword>
<dbReference type="Proteomes" id="UP000278746">
    <property type="component" value="Unassembled WGS sequence"/>
</dbReference>
<dbReference type="Pfam" id="PF20773">
    <property type="entry name" value="InhA-like_MAM"/>
    <property type="match status" value="1"/>
</dbReference>
<keyword evidence="6" id="KW-1185">Reference proteome</keyword>
<sequence length="604" mass="67180">MKRLRSKSMIVFLCVVLLGSTFTTQFPASAQQAAPQHSIEEEHFHHGKPSSLPAQVSAPAWSKAWDRAGKPNRTIREGHPSQVNMNGDYLENIDEVVLRGIEENKYPGAVAMVVKDGRIVKHEAYGKASVYKNETEVLPEEEQLAMEKDTIFDLASLTKIVTSIATMQLAEEGHICLDDSLAAYIPEFGILGKEEITIKQLLTHTSGLAASHPLDNYDTEEEMLEALYTLELQYEPGKTMVYSDLSMILLGLLVEEVSGESLDHYIYNHITSPLGMDDTMFNPSEEYLPRIAPTEHSPWSGREMVWGTVHDEKAYAMDGIAGHAGLFSTAEDFAILSQMILNGGRYGNVRILEPETVSLMLTNHMTDETDLGQGLGFNLNRGWFMDGLSSPVAAGHTGFTGTSFVVDPVNDTIVIFFTNRVHPTRYGPSINPERQDVVQHAARALPVRPAAGQKAWFSGNGRDKNHTLTLPVTLEENSELTFKTWFDIANDIPRDFGYLEISMDEGESWELLEGELYARHTTNEHDGVFTGSTGWQWVDAAYDLGDYEGDALVRFHYETDASANGRGWYIDRVSVKGDNGYVFKDGPNPDPESWQAEGWELSGD</sequence>
<dbReference type="SUPFAM" id="SSF56601">
    <property type="entry name" value="beta-lactamase/transpeptidase-like"/>
    <property type="match status" value="1"/>
</dbReference>
<dbReference type="Gene3D" id="2.60.120.260">
    <property type="entry name" value="Galactose-binding domain-like"/>
    <property type="match status" value="1"/>
</dbReference>
<evidence type="ECO:0000313" key="5">
    <source>
        <dbReference type="EMBL" id="RNA67014.1"/>
    </source>
</evidence>
<feature type="chain" id="PRO_5018044055" evidence="3">
    <location>
        <begin position="31"/>
        <end position="604"/>
    </location>
</feature>
<evidence type="ECO:0000256" key="2">
    <source>
        <dbReference type="SAM" id="MobiDB-lite"/>
    </source>
</evidence>
<dbReference type="Pfam" id="PF00144">
    <property type="entry name" value="Beta-lactamase"/>
    <property type="match status" value="1"/>
</dbReference>
<dbReference type="PANTHER" id="PTHR43283">
    <property type="entry name" value="BETA-LACTAMASE-RELATED"/>
    <property type="match status" value="1"/>
</dbReference>
<dbReference type="EMBL" id="RHIB01000003">
    <property type="protein sequence ID" value="RNA67014.1"/>
    <property type="molecule type" value="Genomic_DNA"/>
</dbReference>
<dbReference type="InterPro" id="IPR001466">
    <property type="entry name" value="Beta-lactam-related"/>
</dbReference>
<dbReference type="Gene3D" id="3.40.710.10">
    <property type="entry name" value="DD-peptidase/beta-lactamase superfamily"/>
    <property type="match status" value="1"/>
</dbReference>
<feature type="region of interest" description="Disordered" evidence="2">
    <location>
        <begin position="33"/>
        <end position="53"/>
    </location>
</feature>
<comment type="caution">
    <text evidence="5">The sequence shown here is derived from an EMBL/GenBank/DDBJ whole genome shotgun (WGS) entry which is preliminary data.</text>
</comment>
<dbReference type="InterPro" id="IPR050789">
    <property type="entry name" value="Diverse_Enzym_Activities"/>
</dbReference>
<dbReference type="InterPro" id="IPR012338">
    <property type="entry name" value="Beta-lactam/transpept-like"/>
</dbReference>
<dbReference type="GO" id="GO:0016787">
    <property type="term" value="F:hydrolase activity"/>
    <property type="evidence" value="ECO:0007669"/>
    <property type="project" value="UniProtKB-KW"/>
</dbReference>
<feature type="region of interest" description="Disordered" evidence="2">
    <location>
        <begin position="582"/>
        <end position="604"/>
    </location>
</feature>
<name>A0A3M7TP36_9BACI</name>
<feature type="signal peptide" evidence="3">
    <location>
        <begin position="1"/>
        <end position="30"/>
    </location>
</feature>
<organism evidence="5 6">
    <name type="scientific">Alteribacter keqinensis</name>
    <dbReference type="NCBI Taxonomy" id="2483800"/>
    <lineage>
        <taxon>Bacteria</taxon>
        <taxon>Bacillati</taxon>
        <taxon>Bacillota</taxon>
        <taxon>Bacilli</taxon>
        <taxon>Bacillales</taxon>
        <taxon>Bacillaceae</taxon>
        <taxon>Alteribacter</taxon>
    </lineage>
</organism>
<evidence type="ECO:0000259" key="4">
    <source>
        <dbReference type="Pfam" id="PF00144"/>
    </source>
</evidence>
<feature type="domain" description="Beta-lactamase-related" evidence="4">
    <location>
        <begin position="96"/>
        <end position="437"/>
    </location>
</feature>
<reference evidence="5 6" key="1">
    <citation type="submission" date="2018-10" db="EMBL/GenBank/DDBJ databases">
        <title>Bacillus Keqinensis sp. nov., a moderately halophilic bacterium isolated from a saline-alkaline lake.</title>
        <authorList>
            <person name="Wang H."/>
        </authorList>
    </citation>
    <scope>NUCLEOTIDE SEQUENCE [LARGE SCALE GENOMIC DNA]</scope>
    <source>
        <strain evidence="5 6">KQ-3</strain>
    </source>
</reference>
<dbReference type="RefSeq" id="WP_122901030.1">
    <property type="nucleotide sequence ID" value="NZ_RHIB01000003.1"/>
</dbReference>
<evidence type="ECO:0000313" key="6">
    <source>
        <dbReference type="Proteomes" id="UP000278746"/>
    </source>
</evidence>
<gene>
    <name evidence="5" type="ORF">EBO34_17645</name>
</gene>
<protein>
    <submittedName>
        <fullName evidence="5">Serine hydrolase</fullName>
    </submittedName>
</protein>
<evidence type="ECO:0000256" key="3">
    <source>
        <dbReference type="SAM" id="SignalP"/>
    </source>
</evidence>
<keyword evidence="1 5" id="KW-0378">Hydrolase</keyword>
<evidence type="ECO:0000256" key="1">
    <source>
        <dbReference type="ARBA" id="ARBA00022801"/>
    </source>
</evidence>